<sequence length="173" mass="18770">MTDRPRRTPTEIDDTEDRMGSVHPLDFDESQDERSGRVGDPLPEDEVEDLFPTERAERAGMSAGETPDGEPGMDDLAPEVLIPEDGARSPSERGHGEPADQLLSEVDEADAGLSSGLDEAEQARIDPLDGQPWDGAEEPAESDALEEDDTLLSDEELEGDAPLDSARYRKPDA</sequence>
<organism evidence="2 3">
    <name type="scientific">Stutzerimonas tarimensis</name>
    <dbReference type="NCBI Taxonomy" id="1507735"/>
    <lineage>
        <taxon>Bacteria</taxon>
        <taxon>Pseudomonadati</taxon>
        <taxon>Pseudomonadota</taxon>
        <taxon>Gammaproteobacteria</taxon>
        <taxon>Pseudomonadales</taxon>
        <taxon>Pseudomonadaceae</taxon>
        <taxon>Stutzerimonas</taxon>
    </lineage>
</organism>
<feature type="compositionally biased region" description="Basic and acidic residues" evidence="1">
    <location>
        <begin position="85"/>
        <end position="98"/>
    </location>
</feature>
<evidence type="ECO:0000256" key="1">
    <source>
        <dbReference type="SAM" id="MobiDB-lite"/>
    </source>
</evidence>
<keyword evidence="3" id="KW-1185">Reference proteome</keyword>
<evidence type="ECO:0000313" key="2">
    <source>
        <dbReference type="EMBL" id="MFC3606549.1"/>
    </source>
</evidence>
<feature type="region of interest" description="Disordered" evidence="1">
    <location>
        <begin position="1"/>
        <end position="173"/>
    </location>
</feature>
<protein>
    <recommendedName>
        <fullName evidence="4">Phosphotransferase system, HPr-related protein</fullName>
    </recommendedName>
</protein>
<reference evidence="3" key="1">
    <citation type="journal article" date="2019" name="Int. J. Syst. Evol. Microbiol.">
        <title>The Global Catalogue of Microorganisms (GCM) 10K type strain sequencing project: providing services to taxonomists for standard genome sequencing and annotation.</title>
        <authorList>
            <consortium name="The Broad Institute Genomics Platform"/>
            <consortium name="The Broad Institute Genome Sequencing Center for Infectious Disease"/>
            <person name="Wu L."/>
            <person name="Ma J."/>
        </authorList>
    </citation>
    <scope>NUCLEOTIDE SEQUENCE [LARGE SCALE GENOMIC DNA]</scope>
    <source>
        <strain evidence="3">KCTC 42447</strain>
    </source>
</reference>
<proteinExistence type="predicted"/>
<feature type="compositionally biased region" description="Basic and acidic residues" evidence="1">
    <location>
        <begin position="1"/>
        <end position="10"/>
    </location>
</feature>
<name>A0ABV7T1E5_9GAMM</name>
<feature type="compositionally biased region" description="Acidic residues" evidence="1">
    <location>
        <begin position="135"/>
        <end position="161"/>
    </location>
</feature>
<feature type="compositionally biased region" description="Acidic residues" evidence="1">
    <location>
        <begin position="67"/>
        <end position="77"/>
    </location>
</feature>
<dbReference type="EMBL" id="JBHRXZ010000003">
    <property type="protein sequence ID" value="MFC3606549.1"/>
    <property type="molecule type" value="Genomic_DNA"/>
</dbReference>
<dbReference type="RefSeq" id="WP_386360689.1">
    <property type="nucleotide sequence ID" value="NZ_JBHRXZ010000003.1"/>
</dbReference>
<evidence type="ECO:0000313" key="3">
    <source>
        <dbReference type="Proteomes" id="UP001595630"/>
    </source>
</evidence>
<feature type="compositionally biased region" description="Acidic residues" evidence="1">
    <location>
        <begin position="42"/>
        <end position="51"/>
    </location>
</feature>
<evidence type="ECO:0008006" key="4">
    <source>
        <dbReference type="Google" id="ProtNLM"/>
    </source>
</evidence>
<gene>
    <name evidence="2" type="ORF">ACFOMF_01945</name>
</gene>
<dbReference type="Proteomes" id="UP001595630">
    <property type="component" value="Unassembled WGS sequence"/>
</dbReference>
<comment type="caution">
    <text evidence="2">The sequence shown here is derived from an EMBL/GenBank/DDBJ whole genome shotgun (WGS) entry which is preliminary data.</text>
</comment>
<accession>A0ABV7T1E5</accession>